<proteinExistence type="predicted"/>
<protein>
    <recommendedName>
        <fullName evidence="3">Lipoprotein</fullName>
    </recommendedName>
</protein>
<sequence length="257" mass="27114">MTGSHLGTRPAAWAAAILIGVTGTGALGGVAHAEDIDHLTAQQIADRSRDALLGADSLHVTSRGDLGEGGRPMSLDLTLDRHGNCNGSVDLGRSQGSVLIVKRGDDVWLKPDADFWKNQVPNGGSAFAAILGDRYLKAPADNPRLRTLTKTCDLNTFQKLVSDNANDDTGTLNKGRKTTLGKQSVVPLTRIRGNTTLTVDVAATGKPYPLRLTLHGDNGADAVVNLSDFDEPVPRTTPARDESFDVSALLSRSSSPV</sequence>
<evidence type="ECO:0000313" key="2">
    <source>
        <dbReference type="Proteomes" id="UP001239522"/>
    </source>
</evidence>
<dbReference type="EMBL" id="CP120997">
    <property type="protein sequence ID" value="WLQ37291.1"/>
    <property type="molecule type" value="Genomic_DNA"/>
</dbReference>
<dbReference type="Proteomes" id="UP001239522">
    <property type="component" value="Chromosome"/>
</dbReference>
<gene>
    <name evidence="1" type="ORF">P8A18_29345</name>
</gene>
<dbReference type="RefSeq" id="WP_306059368.1">
    <property type="nucleotide sequence ID" value="NZ_CP120997.1"/>
</dbReference>
<organism evidence="1 2">
    <name type="scientific">Streptomyces castrisilvae</name>
    <dbReference type="NCBI Taxonomy" id="3033811"/>
    <lineage>
        <taxon>Bacteria</taxon>
        <taxon>Bacillati</taxon>
        <taxon>Actinomycetota</taxon>
        <taxon>Actinomycetes</taxon>
        <taxon>Kitasatosporales</taxon>
        <taxon>Streptomycetaceae</taxon>
        <taxon>Streptomyces</taxon>
    </lineage>
</organism>
<evidence type="ECO:0000313" key="1">
    <source>
        <dbReference type="EMBL" id="WLQ37291.1"/>
    </source>
</evidence>
<reference evidence="1 2" key="1">
    <citation type="submission" date="2023-03" db="EMBL/GenBank/DDBJ databases">
        <title>Isolation and description of six Streptomyces strains from soil environments, able to metabolize different microbial glucans.</title>
        <authorList>
            <person name="Widen T."/>
            <person name="Larsbrink J."/>
        </authorList>
    </citation>
    <scope>NUCLEOTIDE SEQUENCE [LARGE SCALE GENOMIC DNA]</scope>
    <source>
        <strain evidence="1 2">Mut1</strain>
    </source>
</reference>
<name>A0ABY9HV42_9ACTN</name>
<dbReference type="Gene3D" id="2.50.20.20">
    <property type="match status" value="1"/>
</dbReference>
<accession>A0ABY9HV42</accession>
<evidence type="ECO:0008006" key="3">
    <source>
        <dbReference type="Google" id="ProtNLM"/>
    </source>
</evidence>
<keyword evidence="2" id="KW-1185">Reference proteome</keyword>